<protein>
    <submittedName>
        <fullName evidence="1">Uncharacterized protein</fullName>
    </submittedName>
</protein>
<name>A0A1V5ZM72_9BACT</name>
<organism evidence="1">
    <name type="scientific">candidate division CPR1 bacterium ADurb.Bin160</name>
    <dbReference type="NCBI Taxonomy" id="1852826"/>
    <lineage>
        <taxon>Bacteria</taxon>
        <taxon>candidate division CPR1</taxon>
    </lineage>
</organism>
<proteinExistence type="predicted"/>
<reference evidence="1" key="1">
    <citation type="submission" date="2017-02" db="EMBL/GenBank/DDBJ databases">
        <title>Delving into the versatile metabolic prowess of the omnipresent phylum Bacteroidetes.</title>
        <authorList>
            <person name="Nobu M.K."/>
            <person name="Mei R."/>
            <person name="Narihiro T."/>
            <person name="Kuroda K."/>
            <person name="Liu W.-T."/>
        </authorList>
    </citation>
    <scope>NUCLEOTIDE SEQUENCE</scope>
    <source>
        <strain evidence="1">ADurb.Bin160</strain>
    </source>
</reference>
<dbReference type="Proteomes" id="UP000485621">
    <property type="component" value="Unassembled WGS sequence"/>
</dbReference>
<comment type="caution">
    <text evidence="1">The sequence shown here is derived from an EMBL/GenBank/DDBJ whole genome shotgun (WGS) entry which is preliminary data.</text>
</comment>
<dbReference type="EMBL" id="MWDB01000019">
    <property type="protein sequence ID" value="OQB41323.1"/>
    <property type="molecule type" value="Genomic_DNA"/>
</dbReference>
<evidence type="ECO:0000313" key="1">
    <source>
        <dbReference type="EMBL" id="OQB41323.1"/>
    </source>
</evidence>
<accession>A0A1V5ZM72</accession>
<gene>
    <name evidence="1" type="ORF">BWY04_00924</name>
</gene>
<sequence length="73" mass="8100">MFIQLSLVLATNHFSFHQIALRSFPNVGFQVSFENGYITVFHMFFSIENGVLIAEYVASKAVITAFVGIAVAK</sequence>
<dbReference type="AlphaFoldDB" id="A0A1V5ZM72"/>